<dbReference type="OrthoDB" id="883593at2"/>
<accession>A0A0B8T5Y0</accession>
<dbReference type="RefSeq" id="WP_131555304.1">
    <property type="nucleotide sequence ID" value="NZ_JJMU01000054.1"/>
</dbReference>
<dbReference type="PATRIC" id="fig|1229276.3.peg.3102"/>
<sequence length="165" mass="19253">MKIANRLLNCLLVLSVILWLFDIFYMSEHVTAISYDKTLGDKQSDTGYGLYYQYYNLDSLESRYKVRKELGGCLLDPATRFPEDGLLTARFLVHKDGKADRFRTDYLDENYRKIVGAEAFSGVKHVVSCLKKKKHWQTGRVNGKPRKYIQLLNFRIRGGRIEEIF</sequence>
<dbReference type="AlphaFoldDB" id="A0A0B8T5Y0"/>
<name>A0A0B8T5Y0_9SPHI</name>
<organism evidence="1 2">
    <name type="scientific">Sphingobacterium deserti</name>
    <dbReference type="NCBI Taxonomy" id="1229276"/>
    <lineage>
        <taxon>Bacteria</taxon>
        <taxon>Pseudomonadati</taxon>
        <taxon>Bacteroidota</taxon>
        <taxon>Sphingobacteriia</taxon>
        <taxon>Sphingobacteriales</taxon>
        <taxon>Sphingobacteriaceae</taxon>
        <taxon>Sphingobacterium</taxon>
    </lineage>
</organism>
<reference evidence="1 2" key="2">
    <citation type="journal article" date="2015" name="PLoS ONE">
        <title>Whole-Genome Optical Mapping and Finished Genome Sequence of Sphingobacterium deserti sp. nov., a New Species Isolated from the Western Desert of China.</title>
        <authorList>
            <person name="Teng C."/>
            <person name="Zhou Z."/>
            <person name="Molnar I."/>
            <person name="Li X."/>
            <person name="Tang R."/>
            <person name="Chen M."/>
            <person name="Wang L."/>
            <person name="Su S."/>
            <person name="Zhang W."/>
            <person name="Lin M."/>
        </authorList>
    </citation>
    <scope>NUCLEOTIDE SEQUENCE [LARGE SCALE GENOMIC DNA]</scope>
    <source>
        <strain evidence="2">ACCC05744</strain>
    </source>
</reference>
<proteinExistence type="predicted"/>
<protein>
    <recommendedName>
        <fullName evidence="3">TonB C-terminal domain-containing protein</fullName>
    </recommendedName>
</protein>
<reference evidence="2" key="1">
    <citation type="submission" date="2014-04" db="EMBL/GenBank/DDBJ databases">
        <title>Whole-Genome optical mapping and complete genome sequence of Sphingobacterium deserti sp. nov., a new spaces isolated from desert in the west of China.</title>
        <authorList>
            <person name="Teng C."/>
            <person name="Zhou Z."/>
            <person name="Li X."/>
            <person name="Chen M."/>
            <person name="Lin M."/>
            <person name="Wang L."/>
            <person name="Su S."/>
            <person name="Zhang C."/>
            <person name="Zhang W."/>
        </authorList>
    </citation>
    <scope>NUCLEOTIDE SEQUENCE [LARGE SCALE GENOMIC DNA]</scope>
    <source>
        <strain evidence="2">ACCC05744</strain>
    </source>
</reference>
<evidence type="ECO:0000313" key="1">
    <source>
        <dbReference type="EMBL" id="KGE13164.1"/>
    </source>
</evidence>
<keyword evidence="2" id="KW-1185">Reference proteome</keyword>
<evidence type="ECO:0000313" key="2">
    <source>
        <dbReference type="Proteomes" id="UP000031802"/>
    </source>
</evidence>
<evidence type="ECO:0008006" key="3">
    <source>
        <dbReference type="Google" id="ProtNLM"/>
    </source>
</evidence>
<dbReference type="STRING" id="1229276.DI53_3000"/>
<dbReference type="Proteomes" id="UP000031802">
    <property type="component" value="Unassembled WGS sequence"/>
</dbReference>
<dbReference type="EMBL" id="JJMU01000054">
    <property type="protein sequence ID" value="KGE13164.1"/>
    <property type="molecule type" value="Genomic_DNA"/>
</dbReference>
<gene>
    <name evidence="1" type="ORF">DI53_3000</name>
</gene>
<comment type="caution">
    <text evidence="1">The sequence shown here is derived from an EMBL/GenBank/DDBJ whole genome shotgun (WGS) entry which is preliminary data.</text>
</comment>